<dbReference type="InterPro" id="IPR032808">
    <property type="entry name" value="DoxX"/>
</dbReference>
<evidence type="ECO:0000313" key="7">
    <source>
        <dbReference type="Proteomes" id="UP001610063"/>
    </source>
</evidence>
<comment type="caution">
    <text evidence="6">The sequence shown here is derived from an EMBL/GenBank/DDBJ whole genome shotgun (WGS) entry which is preliminary data.</text>
</comment>
<dbReference type="InterPro" id="IPR016944">
    <property type="entry name" value="UCP030066"/>
</dbReference>
<dbReference type="Pfam" id="PF13564">
    <property type="entry name" value="DoxX_2"/>
    <property type="match status" value="1"/>
</dbReference>
<reference evidence="6 7" key="1">
    <citation type="journal article" date="2013" name="Int. J. Syst. Evol. Microbiol.">
        <title>Marinoscillum luteum sp. nov., isolated from marine sediment.</title>
        <authorList>
            <person name="Cha I.T."/>
            <person name="Park S.J."/>
            <person name="Kim S.J."/>
            <person name="Kim J.G."/>
            <person name="Jung M.Y."/>
            <person name="Shin K.S."/>
            <person name="Kwon K.K."/>
            <person name="Yang S.H."/>
            <person name="Seo Y.S."/>
            <person name="Rhee S.K."/>
        </authorList>
    </citation>
    <scope>NUCLEOTIDE SEQUENCE [LARGE SCALE GENOMIC DNA]</scope>
    <source>
        <strain evidence="6 7">KCTC 23939</strain>
    </source>
</reference>
<evidence type="ECO:0000256" key="2">
    <source>
        <dbReference type="ARBA" id="ARBA00022692"/>
    </source>
</evidence>
<name>A0ABW7N335_9BACT</name>
<sequence>MKKDKIIYWATTGIISLMMLFAAFSYFTDENVKNAMGTHLGFPDYFRVELGIAKVLGALALILPMVPTRLKEFAYFGFALTFVSAFYAHLSSGDPLAASIGPIVFLGVLAVSYVYFQKRTSLAQS</sequence>
<keyword evidence="2 5" id="KW-0812">Transmembrane</keyword>
<dbReference type="Proteomes" id="UP001610063">
    <property type="component" value="Unassembled WGS sequence"/>
</dbReference>
<feature type="transmembrane region" description="Helical" evidence="5">
    <location>
        <begin position="96"/>
        <end position="116"/>
    </location>
</feature>
<dbReference type="PIRSF" id="PIRSF030066">
    <property type="entry name" value="UCP030066"/>
    <property type="match status" value="1"/>
</dbReference>
<keyword evidence="7" id="KW-1185">Reference proteome</keyword>
<feature type="transmembrane region" description="Helical" evidence="5">
    <location>
        <begin position="73"/>
        <end position="90"/>
    </location>
</feature>
<comment type="subcellular location">
    <subcellularLocation>
        <location evidence="1">Membrane</location>
        <topology evidence="1">Multi-pass membrane protein</topology>
    </subcellularLocation>
</comment>
<keyword evidence="4 5" id="KW-0472">Membrane</keyword>
<gene>
    <name evidence="6" type="ORF">ACHKAR_01310</name>
</gene>
<evidence type="ECO:0000256" key="4">
    <source>
        <dbReference type="ARBA" id="ARBA00023136"/>
    </source>
</evidence>
<proteinExistence type="predicted"/>
<keyword evidence="3 5" id="KW-1133">Transmembrane helix</keyword>
<evidence type="ECO:0000313" key="6">
    <source>
        <dbReference type="EMBL" id="MFH6982052.1"/>
    </source>
</evidence>
<organism evidence="6 7">
    <name type="scientific">Marinoscillum luteum</name>
    <dbReference type="NCBI Taxonomy" id="861051"/>
    <lineage>
        <taxon>Bacteria</taxon>
        <taxon>Pseudomonadati</taxon>
        <taxon>Bacteroidota</taxon>
        <taxon>Cytophagia</taxon>
        <taxon>Cytophagales</taxon>
        <taxon>Reichenbachiellaceae</taxon>
        <taxon>Marinoscillum</taxon>
    </lineage>
</organism>
<dbReference type="EMBL" id="JBIPKE010000008">
    <property type="protein sequence ID" value="MFH6982052.1"/>
    <property type="molecule type" value="Genomic_DNA"/>
</dbReference>
<feature type="transmembrane region" description="Helical" evidence="5">
    <location>
        <begin position="48"/>
        <end position="66"/>
    </location>
</feature>
<dbReference type="RefSeq" id="WP_395415849.1">
    <property type="nucleotide sequence ID" value="NZ_JBIPKE010000008.1"/>
</dbReference>
<protein>
    <submittedName>
        <fullName evidence="6">DoxX family protein</fullName>
    </submittedName>
</protein>
<evidence type="ECO:0000256" key="5">
    <source>
        <dbReference type="SAM" id="Phobius"/>
    </source>
</evidence>
<feature type="transmembrane region" description="Helical" evidence="5">
    <location>
        <begin position="7"/>
        <end position="28"/>
    </location>
</feature>
<evidence type="ECO:0000256" key="3">
    <source>
        <dbReference type="ARBA" id="ARBA00022989"/>
    </source>
</evidence>
<evidence type="ECO:0000256" key="1">
    <source>
        <dbReference type="ARBA" id="ARBA00004141"/>
    </source>
</evidence>
<accession>A0ABW7N335</accession>